<dbReference type="Proteomes" id="UP000013248">
    <property type="component" value="Unassembled WGS sequence"/>
</dbReference>
<proteinExistence type="predicted"/>
<dbReference type="AlphaFoldDB" id="N8PFZ3"/>
<name>N8PFZ3_9GAMM</name>
<evidence type="ECO:0000313" key="1">
    <source>
        <dbReference type="EMBL" id="ENU25461.1"/>
    </source>
</evidence>
<dbReference type="Proteomes" id="UP000013190">
    <property type="component" value="Unassembled WGS sequence"/>
</dbReference>
<gene>
    <name evidence="2" type="ORF">F900_00088</name>
    <name evidence="1" type="ORF">F992_03197</name>
</gene>
<sequence length="47" mass="5552">MDLDLGIKAYVKIIHFKTMNSIYFPSKIYLSVIVENHFIQLNDYITT</sequence>
<evidence type="ECO:0000313" key="4">
    <source>
        <dbReference type="Proteomes" id="UP000013248"/>
    </source>
</evidence>
<evidence type="ECO:0000313" key="2">
    <source>
        <dbReference type="EMBL" id="ENX04516.1"/>
    </source>
</evidence>
<dbReference type="STRING" id="1217705.F900_00088"/>
<dbReference type="HOGENOM" id="CLU_3163519_0_0_6"/>
<keyword evidence="3" id="KW-1185">Reference proteome</keyword>
<dbReference type="EMBL" id="APOJ01000032">
    <property type="protein sequence ID" value="ENU25461.1"/>
    <property type="molecule type" value="Genomic_DNA"/>
</dbReference>
<accession>N9NG11</accession>
<evidence type="ECO:0000313" key="3">
    <source>
        <dbReference type="Proteomes" id="UP000013190"/>
    </source>
</evidence>
<reference evidence="1 3" key="3">
    <citation type="journal article" date="2016" name="Int. J. Syst. Evol. Microbiol.">
        <title>Taxonomy of haemolytic and/or proteolytic strains of the genus Acinetobacter with the proposal of Acinetobacter courvalinii sp. nov. (genomic species 14 sensu Bouvet &amp; Jeanjean), Acinetobacter dispersus sp. nov. (genomic species 17), Acinetobacter modestus sp. nov., Acinetobacter proteolyticus sp. nov. and Acinetobacter vivianii sp. nov.</title>
        <authorList>
            <person name="Nemec A."/>
            <person name="Radolfova-Krizova L."/>
            <person name="Maixnerova M."/>
            <person name="Vrestiakova E."/>
            <person name="Jezek P."/>
            <person name="Sedo O."/>
        </authorList>
    </citation>
    <scope>NUCLEOTIDE SEQUENCE [LARGE SCALE GENOMIC DNA]</scope>
    <source>
        <strain evidence="1 3">NIPH 236</strain>
    </source>
</reference>
<protein>
    <submittedName>
        <fullName evidence="2">Uncharacterized protein</fullName>
    </submittedName>
</protein>
<reference evidence="3" key="2">
    <citation type="submission" date="2013-02" db="EMBL/GenBank/DDBJ databases">
        <title>The Genome Sequence of Acinetobacter sp. NIPH 236.</title>
        <authorList>
            <consortium name="The Broad Institute Genome Sequencing Platform"/>
            <consortium name="The Broad Institute Genome Sequencing Center for Infectious Disease"/>
            <person name="Cerqueira G."/>
            <person name="Feldgarden M."/>
            <person name="Courvalin P."/>
            <person name="Perichon B."/>
            <person name="Grillot-Courvalin C."/>
            <person name="Clermont D."/>
            <person name="Rocha E."/>
            <person name="Yoon E.-J."/>
            <person name="Nemec A."/>
            <person name="Walker B."/>
            <person name="Young S.K."/>
            <person name="Zeng Q."/>
            <person name="Gargeya S."/>
            <person name="Fitzgerald M."/>
            <person name="Haas B."/>
            <person name="Abouelleil A."/>
            <person name="Alvarado L."/>
            <person name="Arachchi H.M."/>
            <person name="Berlin A.M."/>
            <person name="Chapman S.B."/>
            <person name="Dewar J."/>
            <person name="Goldberg J."/>
            <person name="Griggs A."/>
            <person name="Gujja S."/>
            <person name="Hansen M."/>
            <person name="Howarth C."/>
            <person name="Imamovic A."/>
            <person name="Larimer J."/>
            <person name="McCowan C."/>
            <person name="Murphy C."/>
            <person name="Neiman D."/>
            <person name="Pearson M."/>
            <person name="Priest M."/>
            <person name="Roberts A."/>
            <person name="Saif S."/>
            <person name="Shea T."/>
            <person name="Sisk P."/>
            <person name="Sykes S."/>
            <person name="Wortman J."/>
            <person name="Nusbaum C."/>
            <person name="Birren B."/>
        </authorList>
    </citation>
    <scope>NUCLEOTIDE SEQUENCE [LARGE SCALE GENOMIC DNA]</scope>
    <source>
        <strain evidence="3">NIPH 236</strain>
    </source>
</reference>
<dbReference type="EMBL" id="APRP01000003">
    <property type="protein sequence ID" value="ENX04516.1"/>
    <property type="molecule type" value="Genomic_DNA"/>
</dbReference>
<reference evidence="2 4" key="1">
    <citation type="submission" date="2013-02" db="EMBL/GenBank/DDBJ databases">
        <title>The Genome Sequence of Acinetobacter sp. ANC 3862.</title>
        <authorList>
            <consortium name="The Broad Institute Genome Sequencing Platform"/>
            <consortium name="The Broad Institute Genome Sequencing Center for Infectious Disease"/>
            <person name="Cerqueira G."/>
            <person name="Feldgarden M."/>
            <person name="Courvalin P."/>
            <person name="Perichon B."/>
            <person name="Grillot-Courvalin C."/>
            <person name="Clermont D."/>
            <person name="Rocha E."/>
            <person name="Yoon E.-J."/>
            <person name="Nemec A."/>
            <person name="Walker B."/>
            <person name="Young S.K."/>
            <person name="Zeng Q."/>
            <person name="Gargeya S."/>
            <person name="Fitzgerald M."/>
            <person name="Haas B."/>
            <person name="Abouelleil A."/>
            <person name="Alvarado L."/>
            <person name="Arachchi H.M."/>
            <person name="Berlin A.M."/>
            <person name="Chapman S.B."/>
            <person name="Dewar J."/>
            <person name="Goldberg J."/>
            <person name="Griggs A."/>
            <person name="Gujja S."/>
            <person name="Hansen M."/>
            <person name="Howarth C."/>
            <person name="Imamovic A."/>
            <person name="Larimer J."/>
            <person name="McCowan C."/>
            <person name="Murphy C."/>
            <person name="Neiman D."/>
            <person name="Pearson M."/>
            <person name="Priest M."/>
            <person name="Roberts A."/>
            <person name="Saif S."/>
            <person name="Shea T."/>
            <person name="Sisk P."/>
            <person name="Sykes S."/>
            <person name="Wortman J."/>
            <person name="Nusbaum C."/>
            <person name="Birren B."/>
        </authorList>
    </citation>
    <scope>NUCLEOTIDE SEQUENCE [LARGE SCALE GENOMIC DNA]</scope>
    <source>
        <strain evidence="2 4">ANC 3862</strain>
    </source>
</reference>
<organism evidence="2 4">
    <name type="scientific">Acinetobacter modestus</name>
    <dbReference type="NCBI Taxonomy" id="1776740"/>
    <lineage>
        <taxon>Bacteria</taxon>
        <taxon>Pseudomonadati</taxon>
        <taxon>Pseudomonadota</taxon>
        <taxon>Gammaproteobacteria</taxon>
        <taxon>Moraxellales</taxon>
        <taxon>Moraxellaceae</taxon>
        <taxon>Acinetobacter</taxon>
    </lineage>
</organism>
<accession>N8PFZ3</accession>
<comment type="caution">
    <text evidence="2">The sequence shown here is derived from an EMBL/GenBank/DDBJ whole genome shotgun (WGS) entry which is preliminary data.</text>
</comment>